<keyword evidence="1" id="KW-0472">Membrane</keyword>
<protein>
    <recommendedName>
        <fullName evidence="4">FtsX-like permease family protein</fullName>
    </recommendedName>
</protein>
<organism evidence="2 3">
    <name type="scientific">Maribacter litopenaei</name>
    <dbReference type="NCBI Taxonomy" id="2976127"/>
    <lineage>
        <taxon>Bacteria</taxon>
        <taxon>Pseudomonadati</taxon>
        <taxon>Bacteroidota</taxon>
        <taxon>Flavobacteriia</taxon>
        <taxon>Flavobacteriales</taxon>
        <taxon>Flavobacteriaceae</taxon>
        <taxon>Maribacter</taxon>
    </lineage>
</organism>
<gene>
    <name evidence="2" type="ORF">NYZ99_17705</name>
</gene>
<evidence type="ECO:0000313" key="3">
    <source>
        <dbReference type="Proteomes" id="UP001059209"/>
    </source>
</evidence>
<evidence type="ECO:0008006" key="4">
    <source>
        <dbReference type="Google" id="ProtNLM"/>
    </source>
</evidence>
<accession>A0ABY5YEB8</accession>
<keyword evidence="1" id="KW-1133">Transmembrane helix</keyword>
<feature type="transmembrane region" description="Helical" evidence="1">
    <location>
        <begin position="82"/>
        <end position="104"/>
    </location>
</feature>
<keyword evidence="1" id="KW-0812">Transmembrane</keyword>
<dbReference type="RefSeq" id="WP_260575275.1">
    <property type="nucleotide sequence ID" value="NZ_CP104205.1"/>
</dbReference>
<keyword evidence="3" id="KW-1185">Reference proteome</keyword>
<name>A0ABY5YEB8_9FLAO</name>
<feature type="transmembrane region" description="Helical" evidence="1">
    <location>
        <begin position="38"/>
        <end position="61"/>
    </location>
</feature>
<evidence type="ECO:0000256" key="1">
    <source>
        <dbReference type="SAM" id="Phobius"/>
    </source>
</evidence>
<reference evidence="2" key="1">
    <citation type="submission" date="2022-09" db="EMBL/GenBank/DDBJ databases">
        <title>Maribacter litopenaei sp. nov., isolated from the intestinal tract of the Pacific White Shrimp, Litopenaeus vannamei.</title>
        <authorList>
            <person name="Kim S.Y."/>
            <person name="Hwang C.Y."/>
        </authorList>
    </citation>
    <scope>NUCLEOTIDE SEQUENCE</scope>
    <source>
        <strain evidence="2">HL-LV01</strain>
    </source>
</reference>
<dbReference type="Proteomes" id="UP001059209">
    <property type="component" value="Chromosome"/>
</dbReference>
<evidence type="ECO:0000313" key="2">
    <source>
        <dbReference type="EMBL" id="UWX56642.1"/>
    </source>
</evidence>
<dbReference type="EMBL" id="CP104205">
    <property type="protein sequence ID" value="UWX56642.1"/>
    <property type="molecule type" value="Genomic_DNA"/>
</dbReference>
<sequence length="260" mass="28304">MFCTASILGVLLSVLLFEDFKTAFSTQASMQALTTPLFLGLFLTSVLVVTLIVGGYPAMLLSKLGTIQSLKGKLESNGKNRLRNVLMVVQFAIAILLITGTLVLRGQIAYMRNKDLGYDKTHVLSFPLNGKRDSYAVLQLLKDELRGNPDILEVSGADNNLGRGKDGSQSSSAIGFSYNGKVVMTNFLIVNPDYVPTLGLEMASGRNFNGVSDSLGILINEAMAETIGRRRYIVRFLAHRWRWDVSHFGSGKGLSLSGFG</sequence>
<proteinExistence type="predicted"/>